<dbReference type="SMART" id="SM00490">
    <property type="entry name" value="HELICc"/>
    <property type="match status" value="1"/>
</dbReference>
<dbReference type="InterPro" id="IPR001650">
    <property type="entry name" value="Helicase_C-like"/>
</dbReference>
<keyword evidence="4" id="KW-0067">ATP-binding</keyword>
<feature type="domain" description="Helicase ATP-binding" evidence="6">
    <location>
        <begin position="69"/>
        <end position="232"/>
    </location>
</feature>
<dbReference type="GO" id="GO:0016787">
    <property type="term" value="F:hydrolase activity"/>
    <property type="evidence" value="ECO:0007669"/>
    <property type="project" value="UniProtKB-KW"/>
</dbReference>
<keyword evidence="9" id="KW-1185">Reference proteome</keyword>
<feature type="domain" description="Helicase C-terminal" evidence="7">
    <location>
        <begin position="452"/>
        <end position="613"/>
    </location>
</feature>
<dbReference type="STRING" id="1391653.AKJ08_0303"/>
<dbReference type="Pfam" id="PF00176">
    <property type="entry name" value="SNF2-rel_dom"/>
    <property type="match status" value="1"/>
</dbReference>
<dbReference type="OrthoDB" id="18878at2"/>
<sequence>MGEAVVEVLRPVGKARKDEGKSATPFHLRILAEEILRKRGGEALSRVAPALSEACVDLNPHQLEAATFGLESLATGGCVFGDEVGLGKTVEAGLVIAQLASEGRGRILILAPAPLRAQWRDELWDKFGLTAECVDGPSAKAAGRMNPFDLPVPLICSVPFAVNRPDQLKRIPWDLVVIDEAHRLRNAYKVSHKTGRAMRESLTGVPKLLLTATPLQNSLLELYGLVSLLDETILGPEDAFRALYGQLLHPPPPPGAPDEKKILAERQDLMNDLKERISPVVQRTLRRQVREYVKYTNRRSIVEDFRPSEKEQLLYDKVSEYLCREELAAIAPERRTLLTLCYRKLLGSSTFAIASTLEKLADSLEAKVGRAEEVARAQALHMGELFSGHENEDDQDGLEDEIRRIYEEEAEELLDDGEVGKKKPMTLSDCKQELKELREMVDLARSIRVNAKGDSLVRALSRSFTVAAAHGWPEKAVIFTESRRTQDYLKDLLEKNGFDGLVSILCGDGSGPEERKALVTEFREQTKILISTEAGAEGLNLQFCNLLINYDLPWNPQRVEQRIGRCHRYGQKRDVLVINMVNRSNAAEARLYELLEQKLNLFDGVFGASDEVLGALDSGVDFERRVLDIYQSCRSESEIDDAFNRLRSEMEGKISNRMQEARGVLMERFDDQVRARLKVAVGQAKEVIQKSEEQAKTLALSVLGDDASVEGDLIDVHHLPQALLDAAGGELAGGLYSVGTAAQAREQGARKLGPGAPIVKAAAKLVKSLPTEGVSFLSLDASRASPNLAPLFGKEGWWFVYKLEAGSGEPEERIAHVVLVREGGVYRALDLDTGALFVEIPARETIQRPSGGGTVSVTTAQENALSRAQAAVKLELEARRGAGADKARERWDRFTEECLEKPRRRIADAKAEWESSRKALLLEADDRERARLRRQRDSAEREYRRGLDQLRLEEQRRFGDKERAIADVMKKAAVGEIRRSLLASAYWFLG</sequence>
<dbReference type="PROSITE" id="PS51194">
    <property type="entry name" value="HELICASE_CTER"/>
    <property type="match status" value="1"/>
</dbReference>
<evidence type="ECO:0000259" key="6">
    <source>
        <dbReference type="PROSITE" id="PS51192"/>
    </source>
</evidence>
<evidence type="ECO:0000256" key="2">
    <source>
        <dbReference type="ARBA" id="ARBA00022801"/>
    </source>
</evidence>
<dbReference type="SMART" id="SM00487">
    <property type="entry name" value="DEXDc"/>
    <property type="match status" value="1"/>
</dbReference>
<dbReference type="PANTHER" id="PTHR10799">
    <property type="entry name" value="SNF2/RAD54 HELICASE FAMILY"/>
    <property type="match status" value="1"/>
</dbReference>
<dbReference type="CDD" id="cd18793">
    <property type="entry name" value="SF2_C_SNF"/>
    <property type="match status" value="1"/>
</dbReference>
<evidence type="ECO:0000256" key="5">
    <source>
        <dbReference type="SAM" id="Coils"/>
    </source>
</evidence>
<accession>A0A0K1P924</accession>
<keyword evidence="1" id="KW-0547">Nucleotide-binding</keyword>
<name>A0A0K1P924_9BACT</name>
<dbReference type="InterPro" id="IPR049730">
    <property type="entry name" value="SNF2/RAD54-like_C"/>
</dbReference>
<keyword evidence="2" id="KW-0378">Hydrolase</keyword>
<dbReference type="SUPFAM" id="SSF52540">
    <property type="entry name" value="P-loop containing nucleoside triphosphate hydrolases"/>
    <property type="match status" value="2"/>
</dbReference>
<reference evidence="8 9" key="1">
    <citation type="submission" date="2015-08" db="EMBL/GenBank/DDBJ databases">
        <authorList>
            <person name="Babu N.S."/>
            <person name="Beckwith C.J."/>
            <person name="Beseler K.G."/>
            <person name="Brison A."/>
            <person name="Carone J.V."/>
            <person name="Caskin T.P."/>
            <person name="Diamond M."/>
            <person name="Durham M.E."/>
            <person name="Foxe J.M."/>
            <person name="Go M."/>
            <person name="Henderson B.A."/>
            <person name="Jones I.B."/>
            <person name="McGettigan J.A."/>
            <person name="Micheletti S.J."/>
            <person name="Nasrallah M.E."/>
            <person name="Ortiz D."/>
            <person name="Piller C.R."/>
            <person name="Privatt S.R."/>
            <person name="Schneider S.L."/>
            <person name="Sharp S."/>
            <person name="Smith T.C."/>
            <person name="Stanton J.D."/>
            <person name="Ullery H.E."/>
            <person name="Wilson R.J."/>
            <person name="Serrano M.G."/>
            <person name="Buck G."/>
            <person name="Lee V."/>
            <person name="Wang Y."/>
            <person name="Carvalho R."/>
            <person name="Voegtly L."/>
            <person name="Shi R."/>
            <person name="Duckworth R."/>
            <person name="Johnson A."/>
            <person name="Loviza R."/>
            <person name="Walstead R."/>
            <person name="Shah Z."/>
            <person name="Kiflezghi M."/>
            <person name="Wade K."/>
            <person name="Ball S.L."/>
            <person name="Bradley K.W."/>
            <person name="Asai D.J."/>
            <person name="Bowman C.A."/>
            <person name="Russell D.A."/>
            <person name="Pope W.H."/>
            <person name="Jacobs-Sera D."/>
            <person name="Hendrix R.W."/>
            <person name="Hatfull G.F."/>
        </authorList>
    </citation>
    <scope>NUCLEOTIDE SEQUENCE [LARGE SCALE GENOMIC DNA]</scope>
    <source>
        <strain evidence="8 9">DSM 27710</strain>
    </source>
</reference>
<evidence type="ECO:0000313" key="8">
    <source>
        <dbReference type="EMBL" id="AKU89916.1"/>
    </source>
</evidence>
<dbReference type="Pfam" id="PF00271">
    <property type="entry name" value="Helicase_C"/>
    <property type="match status" value="1"/>
</dbReference>
<dbReference type="InterPro" id="IPR027417">
    <property type="entry name" value="P-loop_NTPase"/>
</dbReference>
<evidence type="ECO:0000259" key="7">
    <source>
        <dbReference type="PROSITE" id="PS51194"/>
    </source>
</evidence>
<dbReference type="AlphaFoldDB" id="A0A0K1P924"/>
<dbReference type="InterPro" id="IPR057342">
    <property type="entry name" value="DEXDc_RapA"/>
</dbReference>
<keyword evidence="3 8" id="KW-0347">Helicase</keyword>
<feature type="coiled-coil region" evidence="5">
    <location>
        <begin position="922"/>
        <end position="956"/>
    </location>
</feature>
<dbReference type="KEGG" id="vin:AKJ08_0303"/>
<dbReference type="GO" id="GO:0005524">
    <property type="term" value="F:ATP binding"/>
    <property type="evidence" value="ECO:0007669"/>
    <property type="project" value="UniProtKB-KW"/>
</dbReference>
<dbReference type="CDD" id="cd18011">
    <property type="entry name" value="DEXDc_RapA"/>
    <property type="match status" value="1"/>
</dbReference>
<dbReference type="PROSITE" id="PS51192">
    <property type="entry name" value="HELICASE_ATP_BIND_1"/>
    <property type="match status" value="1"/>
</dbReference>
<dbReference type="InterPro" id="IPR038718">
    <property type="entry name" value="SNF2-like_sf"/>
</dbReference>
<evidence type="ECO:0000256" key="4">
    <source>
        <dbReference type="ARBA" id="ARBA00022840"/>
    </source>
</evidence>
<dbReference type="PATRIC" id="fig|1391653.3.peg.314"/>
<dbReference type="Gene3D" id="3.40.50.300">
    <property type="entry name" value="P-loop containing nucleotide triphosphate hydrolases"/>
    <property type="match status" value="1"/>
</dbReference>
<evidence type="ECO:0000313" key="9">
    <source>
        <dbReference type="Proteomes" id="UP000055590"/>
    </source>
</evidence>
<organism evidence="8 9">
    <name type="scientific">Vulgatibacter incomptus</name>
    <dbReference type="NCBI Taxonomy" id="1391653"/>
    <lineage>
        <taxon>Bacteria</taxon>
        <taxon>Pseudomonadati</taxon>
        <taxon>Myxococcota</taxon>
        <taxon>Myxococcia</taxon>
        <taxon>Myxococcales</taxon>
        <taxon>Cystobacterineae</taxon>
        <taxon>Vulgatibacteraceae</taxon>
        <taxon>Vulgatibacter</taxon>
    </lineage>
</organism>
<dbReference type="EMBL" id="CP012332">
    <property type="protein sequence ID" value="AKU89916.1"/>
    <property type="molecule type" value="Genomic_DNA"/>
</dbReference>
<dbReference type="Proteomes" id="UP000055590">
    <property type="component" value="Chromosome"/>
</dbReference>
<dbReference type="RefSeq" id="WP_050724433.1">
    <property type="nucleotide sequence ID" value="NZ_CP012332.1"/>
</dbReference>
<proteinExistence type="predicted"/>
<dbReference type="InterPro" id="IPR014001">
    <property type="entry name" value="Helicase_ATP-bd"/>
</dbReference>
<evidence type="ECO:0000256" key="3">
    <source>
        <dbReference type="ARBA" id="ARBA00022806"/>
    </source>
</evidence>
<dbReference type="Gene3D" id="3.40.50.10810">
    <property type="entry name" value="Tandem AAA-ATPase domain"/>
    <property type="match status" value="1"/>
</dbReference>
<protein>
    <submittedName>
        <fullName evidence="8">Helicase (Snf2/Rad54 family)</fullName>
    </submittedName>
</protein>
<dbReference type="GO" id="GO:0004386">
    <property type="term" value="F:helicase activity"/>
    <property type="evidence" value="ECO:0007669"/>
    <property type="project" value="UniProtKB-KW"/>
</dbReference>
<dbReference type="InterPro" id="IPR000330">
    <property type="entry name" value="SNF2_N"/>
</dbReference>
<keyword evidence="5" id="KW-0175">Coiled coil</keyword>
<evidence type="ECO:0000256" key="1">
    <source>
        <dbReference type="ARBA" id="ARBA00022741"/>
    </source>
</evidence>
<gene>
    <name evidence="8" type="ORF">AKJ08_0303</name>
</gene>